<comment type="caution">
    <text evidence="3">The sequence shown here is derived from an EMBL/GenBank/DDBJ whole genome shotgun (WGS) entry which is preliminary data.</text>
</comment>
<dbReference type="AlphaFoldDB" id="A0A3L6SBQ4"/>
<proteinExistence type="predicted"/>
<evidence type="ECO:0000313" key="4">
    <source>
        <dbReference type="Proteomes" id="UP000275267"/>
    </source>
</evidence>
<feature type="region of interest" description="Disordered" evidence="2">
    <location>
        <begin position="106"/>
        <end position="128"/>
    </location>
</feature>
<evidence type="ECO:0000256" key="1">
    <source>
        <dbReference type="ARBA" id="ARBA00023002"/>
    </source>
</evidence>
<dbReference type="InterPro" id="IPR042098">
    <property type="entry name" value="TauD-like_sf"/>
</dbReference>
<dbReference type="Gene3D" id="3.60.130.10">
    <property type="entry name" value="Clavaminate synthase-like"/>
    <property type="match status" value="1"/>
</dbReference>
<keyword evidence="4" id="KW-1185">Reference proteome</keyword>
<gene>
    <name evidence="3" type="ORF">C2845_PM02G26990</name>
</gene>
<protein>
    <submittedName>
        <fullName evidence="3">Uncharacterized protein</fullName>
    </submittedName>
</protein>
<reference evidence="4" key="1">
    <citation type="journal article" date="2019" name="Nat. Commun.">
        <title>The genome of broomcorn millet.</title>
        <authorList>
            <person name="Zou C."/>
            <person name="Miki D."/>
            <person name="Li D."/>
            <person name="Tang Q."/>
            <person name="Xiao L."/>
            <person name="Rajput S."/>
            <person name="Deng P."/>
            <person name="Jia W."/>
            <person name="Huang R."/>
            <person name="Zhang M."/>
            <person name="Sun Y."/>
            <person name="Hu J."/>
            <person name="Fu X."/>
            <person name="Schnable P.S."/>
            <person name="Li F."/>
            <person name="Zhang H."/>
            <person name="Feng B."/>
            <person name="Zhu X."/>
            <person name="Liu R."/>
            <person name="Schnable J.C."/>
            <person name="Zhu J.-K."/>
            <person name="Zhang H."/>
        </authorList>
    </citation>
    <scope>NUCLEOTIDE SEQUENCE [LARGE SCALE GENOMIC DNA]</scope>
</reference>
<dbReference type="EMBL" id="PQIB02000005">
    <property type="protein sequence ID" value="RLN17733.1"/>
    <property type="molecule type" value="Genomic_DNA"/>
</dbReference>
<keyword evidence="1" id="KW-0560">Oxidoreductase</keyword>
<dbReference type="OrthoDB" id="408743at2759"/>
<organism evidence="3 4">
    <name type="scientific">Panicum miliaceum</name>
    <name type="common">Proso millet</name>
    <name type="synonym">Broomcorn millet</name>
    <dbReference type="NCBI Taxonomy" id="4540"/>
    <lineage>
        <taxon>Eukaryota</taxon>
        <taxon>Viridiplantae</taxon>
        <taxon>Streptophyta</taxon>
        <taxon>Embryophyta</taxon>
        <taxon>Tracheophyta</taxon>
        <taxon>Spermatophyta</taxon>
        <taxon>Magnoliopsida</taxon>
        <taxon>Liliopsida</taxon>
        <taxon>Poales</taxon>
        <taxon>Poaceae</taxon>
        <taxon>PACMAD clade</taxon>
        <taxon>Panicoideae</taxon>
        <taxon>Panicodae</taxon>
        <taxon>Paniceae</taxon>
        <taxon>Panicinae</taxon>
        <taxon>Panicum</taxon>
        <taxon>Panicum sect. Panicum</taxon>
    </lineage>
</organism>
<accession>A0A3L6SBQ4</accession>
<sequence>MHYGSIAIPTHQLLSTPDHTHRIDMYPRHAIAAGLPPCRANHLDLTALAEQRLPLDIRDLQYHLPSPSTIRKTATPSPTPPHTSAGLSGCLILRLITKRIRPIPGLAGGETEKQKFHGKSSVPPLMAPRRSYQTPLRAAKLGMKLEWTDDGVKTVMGPTPAVRWDEREPGQEDEIWFNSMVAAYTGWKDACEGRDLRRRLARPCPPT</sequence>
<evidence type="ECO:0000256" key="2">
    <source>
        <dbReference type="SAM" id="MobiDB-lite"/>
    </source>
</evidence>
<dbReference type="Proteomes" id="UP000275267">
    <property type="component" value="Unassembled WGS sequence"/>
</dbReference>
<name>A0A3L6SBQ4_PANMI</name>
<evidence type="ECO:0000313" key="3">
    <source>
        <dbReference type="EMBL" id="RLN17733.1"/>
    </source>
</evidence>
<dbReference type="STRING" id="4540.A0A3L6SBQ4"/>
<dbReference type="GO" id="GO:0016491">
    <property type="term" value="F:oxidoreductase activity"/>
    <property type="evidence" value="ECO:0007669"/>
    <property type="project" value="UniProtKB-KW"/>
</dbReference>